<organism evidence="2 3">
    <name type="scientific">Dermacoccus abyssi</name>
    <dbReference type="NCBI Taxonomy" id="322596"/>
    <lineage>
        <taxon>Bacteria</taxon>
        <taxon>Bacillati</taxon>
        <taxon>Actinomycetota</taxon>
        <taxon>Actinomycetes</taxon>
        <taxon>Micrococcales</taxon>
        <taxon>Dermacoccaceae</taxon>
        <taxon>Dermacoccus</taxon>
    </lineage>
</organism>
<evidence type="ECO:0008006" key="5">
    <source>
        <dbReference type="Google" id="ProtNLM"/>
    </source>
</evidence>
<evidence type="ECO:0000313" key="2">
    <source>
        <dbReference type="EMBL" id="RHW45307.1"/>
    </source>
</evidence>
<proteinExistence type="predicted"/>
<dbReference type="EMBL" id="CP043031">
    <property type="protein sequence ID" value="QEH93746.1"/>
    <property type="molecule type" value="Genomic_DNA"/>
</dbReference>
<dbReference type="Proteomes" id="UP000323565">
    <property type="component" value="Chromosome"/>
</dbReference>
<accession>A0A417Z3M2</accession>
<dbReference type="EMBL" id="QWLM01000010">
    <property type="protein sequence ID" value="RHW45307.1"/>
    <property type="molecule type" value="Genomic_DNA"/>
</dbReference>
<keyword evidence="4" id="KW-1185">Reference proteome</keyword>
<evidence type="ECO:0000313" key="3">
    <source>
        <dbReference type="Proteomes" id="UP000285376"/>
    </source>
</evidence>
<reference evidence="1 4" key="2">
    <citation type="submission" date="2019-08" db="EMBL/GenBank/DDBJ databases">
        <title>Dermacoccus abyssi strain HZAU 226, whole genome Nanopore sequencing project.</title>
        <authorList>
            <person name="Guo A."/>
            <person name="Zhang X."/>
            <person name="Ruan Y."/>
            <person name="Liu W."/>
            <person name="Chen Q."/>
            <person name="Gu L."/>
        </authorList>
    </citation>
    <scope>NUCLEOTIDE SEQUENCE [LARGE SCALE GENOMIC DNA]</scope>
    <source>
        <strain evidence="1 4">HZAU 226</strain>
    </source>
</reference>
<dbReference type="Proteomes" id="UP000285376">
    <property type="component" value="Unassembled WGS sequence"/>
</dbReference>
<reference evidence="2 3" key="1">
    <citation type="submission" date="2018-08" db="EMBL/GenBank/DDBJ databases">
        <title>Whole genome sequence analysis of Dermacoccus abyssi bacteria isolated from Deep Mariana trench Micromonospora spp reveals genes involved in the environmental adaptation and production of secondary metabolites.</title>
        <authorList>
            <person name="Abdel-Mageed W.M."/>
            <person name="Lehri B."/>
            <person name="Nouioui I."/>
            <person name="Goodfellow I."/>
            <person name="Jaspars M."/>
            <person name="Karlyshev A."/>
        </authorList>
    </citation>
    <scope>NUCLEOTIDE SEQUENCE [LARGE SCALE GENOMIC DNA]</scope>
    <source>
        <strain evidence="2 3">MT1.1</strain>
    </source>
</reference>
<dbReference type="AlphaFoldDB" id="A0A417Z3M2"/>
<evidence type="ECO:0000313" key="1">
    <source>
        <dbReference type="EMBL" id="QEH93746.1"/>
    </source>
</evidence>
<evidence type="ECO:0000313" key="4">
    <source>
        <dbReference type="Proteomes" id="UP000323565"/>
    </source>
</evidence>
<name>A0A417Z3M2_9MICO</name>
<sequence>MSLTLTATDADTRPYEATLLDGVLSERNVAGATFNNGLLRFHNAASAELAQQNLYEFFGDRASELTPFAFDWRGRHFCRVQLDGEDMALRADSAFNEASPLTDYAGTVAFLLDDPGAVEFLEEAVMQEAFAALQIFGLRFTDCIGLKVPAFLGGEETIANMEVNDMDVYWSFNAQVYNQVKDTPPGTPIRLG</sequence>
<gene>
    <name evidence="2" type="ORF">D1832_09325</name>
    <name evidence="1" type="ORF">FV141_09555</name>
</gene>
<protein>
    <recommendedName>
        <fullName evidence="5">DUF1851 domain-containing protein</fullName>
    </recommendedName>
</protein>